<evidence type="ECO:0000256" key="4">
    <source>
        <dbReference type="ARBA" id="ARBA00011245"/>
    </source>
</evidence>
<feature type="binding site" evidence="12">
    <location>
        <position position="119"/>
    </location>
    <ligand>
        <name>(2R)-3-phosphoglycerate</name>
        <dbReference type="ChEBI" id="CHEBI:58272"/>
    </ligand>
</feature>
<dbReference type="PANTHER" id="PTHR11406:SF23">
    <property type="entry name" value="PHOSPHOGLYCERATE KINASE 1, CHLOROPLASTIC-RELATED"/>
    <property type="match status" value="1"/>
</dbReference>
<keyword evidence="8 11" id="KW-0547">Nucleotide-binding</keyword>
<feature type="binding site" evidence="11 13">
    <location>
        <begin position="354"/>
        <end position="357"/>
    </location>
    <ligand>
        <name>ATP</name>
        <dbReference type="ChEBI" id="CHEBI:30616"/>
    </ligand>
</feature>
<dbReference type="Gene3D" id="3.40.50.1260">
    <property type="entry name" value="Phosphoglycerate kinase, N-terminal domain"/>
    <property type="match status" value="2"/>
</dbReference>
<dbReference type="GO" id="GO:0043531">
    <property type="term" value="F:ADP binding"/>
    <property type="evidence" value="ECO:0007669"/>
    <property type="project" value="TreeGrafter"/>
</dbReference>
<dbReference type="PIRSF" id="PIRSF000724">
    <property type="entry name" value="Pgk"/>
    <property type="match status" value="1"/>
</dbReference>
<evidence type="ECO:0000256" key="7">
    <source>
        <dbReference type="ARBA" id="ARBA00022679"/>
    </source>
</evidence>
<evidence type="ECO:0000256" key="3">
    <source>
        <dbReference type="ARBA" id="ARBA00008982"/>
    </source>
</evidence>
<keyword evidence="11" id="KW-0324">Glycolysis</keyword>
<evidence type="ECO:0000256" key="9">
    <source>
        <dbReference type="ARBA" id="ARBA00022777"/>
    </source>
</evidence>
<protein>
    <recommendedName>
        <fullName evidence="6 11">Phosphoglycerate kinase</fullName>
        <ecNumber evidence="5 11">2.7.2.3</ecNumber>
    </recommendedName>
</protein>
<comment type="catalytic activity">
    <reaction evidence="1 11 14">
        <text>(2R)-3-phosphoglycerate + ATP = (2R)-3-phospho-glyceroyl phosphate + ADP</text>
        <dbReference type="Rhea" id="RHEA:14801"/>
        <dbReference type="ChEBI" id="CHEBI:30616"/>
        <dbReference type="ChEBI" id="CHEBI:57604"/>
        <dbReference type="ChEBI" id="CHEBI:58272"/>
        <dbReference type="ChEBI" id="CHEBI:456216"/>
        <dbReference type="EC" id="2.7.2.3"/>
    </reaction>
</comment>
<evidence type="ECO:0000256" key="6">
    <source>
        <dbReference type="ARBA" id="ARBA00016471"/>
    </source>
</evidence>
<evidence type="ECO:0000256" key="11">
    <source>
        <dbReference type="HAMAP-Rule" id="MF_00145"/>
    </source>
</evidence>
<dbReference type="PANTHER" id="PTHR11406">
    <property type="entry name" value="PHOSPHOGLYCERATE KINASE"/>
    <property type="match status" value="1"/>
</dbReference>
<keyword evidence="10 11" id="KW-0067">ATP-binding</keyword>
<accession>A0A523UZ83</accession>
<dbReference type="EC" id="2.7.2.3" evidence="5 11"/>
<comment type="similarity">
    <text evidence="3 11 14">Belongs to the phosphoglycerate kinase family.</text>
</comment>
<feature type="binding site" evidence="12">
    <location>
        <position position="37"/>
    </location>
    <ligand>
        <name>(2R)-3-phosphoglycerate</name>
        <dbReference type="ChEBI" id="CHEBI:58272"/>
    </ligand>
</feature>
<comment type="subcellular location">
    <subcellularLocation>
        <location evidence="11">Cytoplasm</location>
    </subcellularLocation>
</comment>
<reference evidence="15 16" key="1">
    <citation type="submission" date="2019-03" db="EMBL/GenBank/DDBJ databases">
        <title>Metabolic potential of uncultured bacteria and archaea associated with petroleum seepage in deep-sea sediments.</title>
        <authorList>
            <person name="Dong X."/>
            <person name="Hubert C."/>
        </authorList>
    </citation>
    <scope>NUCLEOTIDE SEQUENCE [LARGE SCALE GENOMIC DNA]</scope>
    <source>
        <strain evidence="15">E44_bin18</strain>
    </source>
</reference>
<comment type="pathway">
    <text evidence="2 11">Carbohydrate degradation; glycolysis; pyruvate from D-glyceraldehyde 3-phosphate: step 2/5.</text>
</comment>
<evidence type="ECO:0000256" key="14">
    <source>
        <dbReference type="RuleBase" id="RU000532"/>
    </source>
</evidence>
<feature type="binding site" evidence="11">
    <location>
        <position position="37"/>
    </location>
    <ligand>
        <name>substrate</name>
    </ligand>
</feature>
<proteinExistence type="inferred from homology"/>
<dbReference type="FunFam" id="3.40.50.1260:FF:000006">
    <property type="entry name" value="Phosphoglycerate kinase"/>
    <property type="match status" value="1"/>
</dbReference>
<dbReference type="UniPathway" id="UPA00109">
    <property type="reaction ID" value="UER00185"/>
</dbReference>
<dbReference type="GO" id="GO:0005829">
    <property type="term" value="C:cytosol"/>
    <property type="evidence" value="ECO:0007669"/>
    <property type="project" value="TreeGrafter"/>
</dbReference>
<comment type="caution">
    <text evidence="15">The sequence shown here is derived from an EMBL/GenBank/DDBJ whole genome shotgun (WGS) entry which is preliminary data.</text>
</comment>
<evidence type="ECO:0000256" key="8">
    <source>
        <dbReference type="ARBA" id="ARBA00022741"/>
    </source>
</evidence>
<dbReference type="Proteomes" id="UP000315525">
    <property type="component" value="Unassembled WGS sequence"/>
</dbReference>
<feature type="binding site" evidence="11 12">
    <location>
        <begin position="21"/>
        <end position="23"/>
    </location>
    <ligand>
        <name>substrate</name>
    </ligand>
</feature>
<dbReference type="HAMAP" id="MF_00145">
    <property type="entry name" value="Phosphoglyc_kinase"/>
    <property type="match status" value="1"/>
</dbReference>
<evidence type="ECO:0000256" key="1">
    <source>
        <dbReference type="ARBA" id="ARBA00000642"/>
    </source>
</evidence>
<dbReference type="Pfam" id="PF00162">
    <property type="entry name" value="PGK"/>
    <property type="match status" value="1"/>
</dbReference>
<dbReference type="PRINTS" id="PR00477">
    <property type="entry name" value="PHGLYCKINASE"/>
</dbReference>
<gene>
    <name evidence="11" type="primary">pgk</name>
    <name evidence="15" type="ORF">E3J62_00590</name>
</gene>
<evidence type="ECO:0000313" key="15">
    <source>
        <dbReference type="EMBL" id="TET47729.1"/>
    </source>
</evidence>
<comment type="subunit">
    <text evidence="4 11">Monomer.</text>
</comment>
<name>A0A523UZ83_UNCT6</name>
<dbReference type="EMBL" id="SOJN01000010">
    <property type="protein sequence ID" value="TET47729.1"/>
    <property type="molecule type" value="Genomic_DNA"/>
</dbReference>
<sequence>MKKLSVRDMDLKGKRALVRVDFNVPLDENQNVVDDTRIRMTLPTIKHILDTQGSAVLMSHLGRPKGKVVDTLSLRPAAEKLSTLLDKEVKLAPDCVGDEVNRMVWKLKNGECMLLENLRFHPEERNNDEDFARKLASLGDLYINDAFGTAHRAHASVVGAALQFEKRAAGFLIEKELNFLGKAVESPRRPYVVVIGGAKISDKIPVVKNLLEKVNNVVIGGAMAFTFLKSQDLGVGKSFVEEGQLEAAQEILRKAGHHNVNFFLPVDFVVAKENKDDAETTVVAKESIPEEMMGLDIGPLSIRIFMHAVQGAKTILWNGPMGVFERRPFRAGTEAMAKKLADETAAGATTIIGGGDTVAAVTMADVHEKMSHISTGGGASLEFLAGKSLPGIEALTDAR</sequence>
<dbReference type="FunFam" id="3.40.50.1260:FF:000003">
    <property type="entry name" value="Phosphoglycerate kinase"/>
    <property type="match status" value="1"/>
</dbReference>
<dbReference type="InterPro" id="IPR001576">
    <property type="entry name" value="Phosphoglycerate_kinase"/>
</dbReference>
<feature type="binding site" evidence="11">
    <location>
        <position position="152"/>
    </location>
    <ligand>
        <name>substrate</name>
    </ligand>
</feature>
<organism evidence="15 16">
    <name type="scientific">candidate division TA06 bacterium</name>
    <dbReference type="NCBI Taxonomy" id="2250710"/>
    <lineage>
        <taxon>Bacteria</taxon>
        <taxon>Bacteria division TA06</taxon>
    </lineage>
</organism>
<dbReference type="InterPro" id="IPR015824">
    <property type="entry name" value="Phosphoglycerate_kinase_N"/>
</dbReference>
<feature type="binding site" evidence="11 12">
    <location>
        <begin position="60"/>
        <end position="63"/>
    </location>
    <ligand>
        <name>substrate</name>
    </ligand>
</feature>
<dbReference type="GO" id="GO:0004618">
    <property type="term" value="F:phosphoglycerate kinase activity"/>
    <property type="evidence" value="ECO:0007669"/>
    <property type="project" value="UniProtKB-UniRule"/>
</dbReference>
<evidence type="ECO:0000313" key="16">
    <source>
        <dbReference type="Proteomes" id="UP000315525"/>
    </source>
</evidence>
<evidence type="ECO:0000256" key="2">
    <source>
        <dbReference type="ARBA" id="ARBA00004838"/>
    </source>
</evidence>
<feature type="binding site" evidence="11">
    <location>
        <position position="119"/>
    </location>
    <ligand>
        <name>substrate</name>
    </ligand>
</feature>
<dbReference type="GO" id="GO:0006094">
    <property type="term" value="P:gluconeogenesis"/>
    <property type="evidence" value="ECO:0007669"/>
    <property type="project" value="TreeGrafter"/>
</dbReference>
<feature type="binding site" evidence="11 13">
    <location>
        <position position="203"/>
    </location>
    <ligand>
        <name>ATP</name>
        <dbReference type="ChEBI" id="CHEBI:30616"/>
    </ligand>
</feature>
<evidence type="ECO:0000256" key="12">
    <source>
        <dbReference type="PIRSR" id="PIRSR000724-1"/>
    </source>
</evidence>
<dbReference type="GO" id="GO:0005524">
    <property type="term" value="F:ATP binding"/>
    <property type="evidence" value="ECO:0007669"/>
    <property type="project" value="UniProtKB-KW"/>
</dbReference>
<keyword evidence="9 11" id="KW-0418">Kinase</keyword>
<evidence type="ECO:0000256" key="5">
    <source>
        <dbReference type="ARBA" id="ARBA00013061"/>
    </source>
</evidence>
<dbReference type="InterPro" id="IPR036043">
    <property type="entry name" value="Phosphoglycerate_kinase_sf"/>
</dbReference>
<evidence type="ECO:0000256" key="10">
    <source>
        <dbReference type="ARBA" id="ARBA00022840"/>
    </source>
</evidence>
<feature type="binding site" evidence="11 13">
    <location>
        <position position="325"/>
    </location>
    <ligand>
        <name>ATP</name>
        <dbReference type="ChEBI" id="CHEBI:30616"/>
    </ligand>
</feature>
<evidence type="ECO:0000256" key="13">
    <source>
        <dbReference type="PIRSR" id="PIRSR000724-2"/>
    </source>
</evidence>
<keyword evidence="11" id="KW-0963">Cytoplasm</keyword>
<keyword evidence="7 11" id="KW-0808">Transferase</keyword>
<feature type="binding site" evidence="11">
    <location>
        <position position="294"/>
    </location>
    <ligand>
        <name>ATP</name>
        <dbReference type="ChEBI" id="CHEBI:30616"/>
    </ligand>
</feature>
<feature type="binding site" evidence="12">
    <location>
        <position position="152"/>
    </location>
    <ligand>
        <name>(2R)-3-phosphoglycerate</name>
        <dbReference type="ChEBI" id="CHEBI:58272"/>
    </ligand>
</feature>
<dbReference type="GO" id="GO:0006096">
    <property type="term" value="P:glycolytic process"/>
    <property type="evidence" value="ECO:0007669"/>
    <property type="project" value="UniProtKB-UniRule"/>
</dbReference>
<dbReference type="AlphaFoldDB" id="A0A523UZ83"/>
<dbReference type="SUPFAM" id="SSF53748">
    <property type="entry name" value="Phosphoglycerate kinase"/>
    <property type="match status" value="1"/>
</dbReference>
<dbReference type="CDD" id="cd00318">
    <property type="entry name" value="Phosphoglycerate_kinase"/>
    <property type="match status" value="1"/>
</dbReference>